<dbReference type="EMBL" id="CP120627">
    <property type="protein sequence ID" value="WEW55335.1"/>
    <property type="molecule type" value="Genomic_DNA"/>
</dbReference>
<evidence type="ECO:0000313" key="3">
    <source>
        <dbReference type="Proteomes" id="UP001219355"/>
    </source>
</evidence>
<gene>
    <name evidence="2" type="ORF">PRK78_000764</name>
</gene>
<protein>
    <submittedName>
        <fullName evidence="2">Uncharacterized protein</fullName>
    </submittedName>
</protein>
<dbReference type="AlphaFoldDB" id="A0AAF0DBR7"/>
<feature type="compositionally biased region" description="Low complexity" evidence="1">
    <location>
        <begin position="127"/>
        <end position="151"/>
    </location>
</feature>
<organism evidence="2 3">
    <name type="scientific">Emydomyces testavorans</name>
    <dbReference type="NCBI Taxonomy" id="2070801"/>
    <lineage>
        <taxon>Eukaryota</taxon>
        <taxon>Fungi</taxon>
        <taxon>Dikarya</taxon>
        <taxon>Ascomycota</taxon>
        <taxon>Pezizomycotina</taxon>
        <taxon>Eurotiomycetes</taxon>
        <taxon>Eurotiomycetidae</taxon>
        <taxon>Onygenales</taxon>
        <taxon>Nannizziopsiaceae</taxon>
        <taxon>Emydomyces</taxon>
    </lineage>
</organism>
<evidence type="ECO:0000256" key="1">
    <source>
        <dbReference type="SAM" id="MobiDB-lite"/>
    </source>
</evidence>
<keyword evidence="3" id="KW-1185">Reference proteome</keyword>
<proteinExistence type="predicted"/>
<feature type="compositionally biased region" description="Low complexity" evidence="1">
    <location>
        <begin position="57"/>
        <end position="73"/>
    </location>
</feature>
<feature type="region of interest" description="Disordered" evidence="1">
    <location>
        <begin position="1"/>
        <end position="151"/>
    </location>
</feature>
<feature type="compositionally biased region" description="Polar residues" evidence="1">
    <location>
        <begin position="74"/>
        <end position="84"/>
    </location>
</feature>
<sequence length="289" mass="31079">METEPVIQAQRSAEETDPTIQSHASEAPEATQDKDELTKSSLSKENIPADTTDSAKPESSSRPLPSTPLRPTENAQQTATITTRRPSDDAQALLISPPLSPPDLTPDRPDIPAPSSMPLPSTRHPHTIISSPPLPPQSSTTTPLPLLPDHSSPPSIPALNLEHPPGYIQNTAAISADHHHHHHDHGHDHGHWRWSDAPNLAGGRYVYSSSSSSSVSMLAAARDAQRCDIAENDQFGISGPDDGGVGDDGWGWVVGAGWVWEGAKSWGRSVGSRLAEAEEGVWRWVNRKT</sequence>
<evidence type="ECO:0000313" key="2">
    <source>
        <dbReference type="EMBL" id="WEW55335.1"/>
    </source>
</evidence>
<name>A0AAF0DBR7_9EURO</name>
<feature type="compositionally biased region" description="Polar residues" evidence="1">
    <location>
        <begin position="39"/>
        <end position="54"/>
    </location>
</feature>
<accession>A0AAF0DBR7</accession>
<dbReference type="Proteomes" id="UP001219355">
    <property type="component" value="Chromosome 1"/>
</dbReference>
<reference evidence="2" key="1">
    <citation type="submission" date="2023-03" db="EMBL/GenBank/DDBJ databases">
        <title>Emydomyces testavorans Genome Sequence.</title>
        <authorList>
            <person name="Hoyer L."/>
        </authorList>
    </citation>
    <scope>NUCLEOTIDE SEQUENCE</scope>
    <source>
        <strain evidence="2">16-2883</strain>
    </source>
</reference>